<dbReference type="PANTHER" id="PTHR22978:SF22">
    <property type="entry name" value="BTG FAMILY PROTEIN"/>
    <property type="match status" value="1"/>
</dbReference>
<feature type="region of interest" description="Disordered" evidence="2">
    <location>
        <begin position="647"/>
        <end position="669"/>
    </location>
</feature>
<feature type="region of interest" description="Disordered" evidence="2">
    <location>
        <begin position="542"/>
        <end position="561"/>
    </location>
</feature>
<gene>
    <name evidence="4" type="ORF">M231_04869</name>
</gene>
<feature type="compositionally biased region" description="Low complexity" evidence="2">
    <location>
        <begin position="86"/>
        <end position="102"/>
    </location>
</feature>
<dbReference type="EMBL" id="SDIL01000058">
    <property type="protein sequence ID" value="RXK37871.1"/>
    <property type="molecule type" value="Genomic_DNA"/>
</dbReference>
<proteinExistence type="inferred from homology"/>
<feature type="compositionally biased region" description="Low complexity" evidence="2">
    <location>
        <begin position="334"/>
        <end position="345"/>
    </location>
</feature>
<evidence type="ECO:0000313" key="5">
    <source>
        <dbReference type="Proteomes" id="UP000289152"/>
    </source>
</evidence>
<evidence type="ECO:0000313" key="4">
    <source>
        <dbReference type="EMBL" id="RXK37871.1"/>
    </source>
</evidence>
<feature type="compositionally biased region" description="Low complexity" evidence="2">
    <location>
        <begin position="440"/>
        <end position="456"/>
    </location>
</feature>
<evidence type="ECO:0000259" key="3">
    <source>
        <dbReference type="Pfam" id="PF07742"/>
    </source>
</evidence>
<dbReference type="AlphaFoldDB" id="A0A4Q1BJI1"/>
<dbReference type="Proteomes" id="UP000289152">
    <property type="component" value="Unassembled WGS sequence"/>
</dbReference>
<feature type="compositionally biased region" description="Polar residues" evidence="2">
    <location>
        <begin position="457"/>
        <end position="472"/>
    </location>
</feature>
<feature type="compositionally biased region" description="Polar residues" evidence="2">
    <location>
        <begin position="318"/>
        <end position="333"/>
    </location>
</feature>
<dbReference type="InParanoid" id="A0A4Q1BJI1"/>
<name>A0A4Q1BJI1_TREME</name>
<dbReference type="InterPro" id="IPR036054">
    <property type="entry name" value="BTG-like_sf"/>
</dbReference>
<feature type="compositionally biased region" description="Polar residues" evidence="2">
    <location>
        <begin position="397"/>
        <end position="408"/>
    </location>
</feature>
<organism evidence="4 5">
    <name type="scientific">Tremella mesenterica</name>
    <name type="common">Jelly fungus</name>
    <dbReference type="NCBI Taxonomy" id="5217"/>
    <lineage>
        <taxon>Eukaryota</taxon>
        <taxon>Fungi</taxon>
        <taxon>Dikarya</taxon>
        <taxon>Basidiomycota</taxon>
        <taxon>Agaricomycotina</taxon>
        <taxon>Tremellomycetes</taxon>
        <taxon>Tremellales</taxon>
        <taxon>Tremellaceae</taxon>
        <taxon>Tremella</taxon>
    </lineage>
</organism>
<feature type="region of interest" description="Disordered" evidence="2">
    <location>
        <begin position="306"/>
        <end position="411"/>
    </location>
</feature>
<dbReference type="VEuPathDB" id="FungiDB:TREMEDRAFT_70468"/>
<dbReference type="InterPro" id="IPR033332">
    <property type="entry name" value="BTG"/>
</dbReference>
<dbReference type="InterPro" id="IPR002087">
    <property type="entry name" value="Anti_prolifrtn"/>
</dbReference>
<evidence type="ECO:0000256" key="2">
    <source>
        <dbReference type="SAM" id="MobiDB-lite"/>
    </source>
</evidence>
<accession>A0A4Q1BJI1</accession>
<feature type="compositionally biased region" description="Polar residues" evidence="2">
    <location>
        <begin position="354"/>
        <end position="370"/>
    </location>
</feature>
<protein>
    <recommendedName>
        <fullName evidence="3">Anti-proliferative protein domain-containing protein</fullName>
    </recommendedName>
</protein>
<comment type="caution">
    <text evidence="4">The sequence shown here is derived from an EMBL/GenBank/DDBJ whole genome shotgun (WGS) entry which is preliminary data.</text>
</comment>
<reference evidence="4 5" key="1">
    <citation type="submission" date="2016-06" db="EMBL/GenBank/DDBJ databases">
        <title>Evolution of pathogenesis and genome organization in the Tremellales.</title>
        <authorList>
            <person name="Cuomo C."/>
            <person name="Litvintseva A."/>
            <person name="Heitman J."/>
            <person name="Chen Y."/>
            <person name="Sun S."/>
            <person name="Springer D."/>
            <person name="Dromer F."/>
            <person name="Young S."/>
            <person name="Zeng Q."/>
            <person name="Chapman S."/>
            <person name="Gujja S."/>
            <person name="Saif S."/>
            <person name="Birren B."/>
        </authorList>
    </citation>
    <scope>NUCLEOTIDE SEQUENCE [LARGE SCALE GENOMIC DNA]</scope>
    <source>
        <strain evidence="4 5">ATCC 28783</strain>
    </source>
</reference>
<dbReference type="GO" id="GO:0005634">
    <property type="term" value="C:nucleus"/>
    <property type="evidence" value="ECO:0007669"/>
    <property type="project" value="TreeGrafter"/>
</dbReference>
<feature type="compositionally biased region" description="Low complexity" evidence="2">
    <location>
        <begin position="375"/>
        <end position="396"/>
    </location>
</feature>
<keyword evidence="5" id="KW-1185">Reference proteome</keyword>
<dbReference type="SUPFAM" id="SSF160696">
    <property type="entry name" value="BTG domain-like"/>
    <property type="match status" value="1"/>
</dbReference>
<feature type="region of interest" description="Disordered" evidence="2">
    <location>
        <begin position="1"/>
        <end position="126"/>
    </location>
</feature>
<dbReference type="GO" id="GO:0005737">
    <property type="term" value="C:cytoplasm"/>
    <property type="evidence" value="ECO:0007669"/>
    <property type="project" value="TreeGrafter"/>
</dbReference>
<comment type="similarity">
    <text evidence="1">Belongs to the BTG family.</text>
</comment>
<feature type="compositionally biased region" description="Polar residues" evidence="2">
    <location>
        <begin position="48"/>
        <end position="63"/>
    </location>
</feature>
<feature type="compositionally biased region" description="Low complexity" evidence="2">
    <location>
        <begin position="478"/>
        <end position="495"/>
    </location>
</feature>
<sequence>MASSSTEGEDQDGSSWSTPSSPTIGPLEPQPQTDMKAPSEPLSHDHQPNLSHQETPHKQLSTHTKPEVPQHHQPSLSIPLDPFSPPSTDTFRTSTLTLTSTPTPKPTPHAPQAQKEPEISPALTHSPIPSISSSALVLDKSLHTALSNFIHHLIKPLALHYPHQTLLSLREILTRILAERYSPTWDEAHPDFGSGYRSLICDGEHGLPPQLREAAKECGVEENVWKKALAIRLKKGKGEEEWGKEDWEAWCDPGYVVWRYGGWEWEDSGYEPFKVIKEPFHVIWQAMPAEASVSVTPSQAPIVQTSRPNYAIPIRAPETQTPTPVNAERSGNASRPSSSEGTRSPSPSPRGDVYTSTSNSEIDTTTGQTERTGRSPRSFGGRGSTSSSTSSEANSSAQTLLTPSSRPSSVEPYRYLPAVQVGLKDKNQPFTPLPPSFSHENGSPSPSPLNPNNGENQQTIDTTDDLTPTANLHITPLSSHNPNTNSTGGNGSATTPIITPYDGGNVTVLGGGVKLGGSTPRFPSGGSYDRSRSPSISLASRTLHTALSPTGPGSPGPGRRQRRRRIMPTFLGHLGQPGIGGPVLGAFSQFTPKPQPGSNYFTTPLLPPPPPPGTQNMGLGLGMGGVGGGNGVGVGVGVGSLGMGMTMSPPNSNQSVMGRMNMPSGMGNR</sequence>
<feature type="compositionally biased region" description="Polar residues" evidence="2">
    <location>
        <begin position="13"/>
        <end position="23"/>
    </location>
</feature>
<dbReference type="OrthoDB" id="2574139at2759"/>
<feature type="domain" description="Anti-proliferative protein" evidence="3">
    <location>
        <begin position="148"/>
        <end position="261"/>
    </location>
</feature>
<dbReference type="Pfam" id="PF07742">
    <property type="entry name" value="BTG"/>
    <property type="match status" value="1"/>
</dbReference>
<dbReference type="STRING" id="5217.A0A4Q1BJI1"/>
<dbReference type="Gene3D" id="3.90.640.90">
    <property type="entry name" value="Anti-proliferative protein, N-terminal domain"/>
    <property type="match status" value="1"/>
</dbReference>
<feature type="region of interest" description="Disordered" evidence="2">
    <location>
        <begin position="425"/>
        <end position="497"/>
    </location>
</feature>
<evidence type="ECO:0000256" key="1">
    <source>
        <dbReference type="ARBA" id="ARBA00007989"/>
    </source>
</evidence>
<dbReference type="PANTHER" id="PTHR22978">
    <property type="entry name" value="B-CELL TRANSLOCATION GENE"/>
    <property type="match status" value="1"/>
</dbReference>